<accession>A0AAD5YFF4</accession>
<evidence type="ECO:0000313" key="15">
    <source>
        <dbReference type="Proteomes" id="UP001212997"/>
    </source>
</evidence>
<comment type="subcellular location">
    <subcellularLocation>
        <location evidence="1">Endoplasmic reticulum membrane</location>
        <topology evidence="1">Multi-pass membrane protein</topology>
    </subcellularLocation>
</comment>
<dbReference type="AlphaFoldDB" id="A0AAD5YFF4"/>
<keyword evidence="6" id="KW-0752">Steroid biosynthesis</keyword>
<keyword evidence="9" id="KW-0443">Lipid metabolism</keyword>
<evidence type="ECO:0008006" key="16">
    <source>
        <dbReference type="Google" id="ProtNLM"/>
    </source>
</evidence>
<sequence>MSSFIADLLPQAAGLLPKWQLFVSVVALFNTVQNFATLKFTRRVYSGKPHEVTPLQARTFAVWTLLASVVRFYAAYHISVKPIYDIALISYLLAFGHFTSEFLIFGSVKLSAGSMSTFVVSTASLIWMFKQYDFYVKA</sequence>
<dbReference type="PANTHER" id="PTHR15451:SF19">
    <property type="entry name" value="ERGOSTEROL BIOSYNTHETIC PROTEIN 28 HOMOLOG"/>
    <property type="match status" value="1"/>
</dbReference>
<keyword evidence="10 13" id="KW-0472">Membrane</keyword>
<evidence type="ECO:0000256" key="11">
    <source>
        <dbReference type="ARBA" id="ARBA00023166"/>
    </source>
</evidence>
<dbReference type="EMBL" id="JANAWD010000100">
    <property type="protein sequence ID" value="KAJ3487163.1"/>
    <property type="molecule type" value="Genomic_DNA"/>
</dbReference>
<feature type="transmembrane region" description="Helical" evidence="13">
    <location>
        <begin position="110"/>
        <end position="129"/>
    </location>
</feature>
<evidence type="ECO:0000256" key="8">
    <source>
        <dbReference type="ARBA" id="ARBA00023011"/>
    </source>
</evidence>
<keyword evidence="5" id="KW-0256">Endoplasmic reticulum</keyword>
<evidence type="ECO:0000256" key="13">
    <source>
        <dbReference type="SAM" id="Phobius"/>
    </source>
</evidence>
<keyword evidence="12" id="KW-0753">Steroid metabolism</keyword>
<evidence type="ECO:0000256" key="3">
    <source>
        <dbReference type="ARBA" id="ARBA00022516"/>
    </source>
</evidence>
<evidence type="ECO:0000256" key="5">
    <source>
        <dbReference type="ARBA" id="ARBA00022824"/>
    </source>
</evidence>
<feature type="transmembrane region" description="Helical" evidence="13">
    <location>
        <begin position="60"/>
        <end position="76"/>
    </location>
</feature>
<evidence type="ECO:0000256" key="12">
    <source>
        <dbReference type="ARBA" id="ARBA00023221"/>
    </source>
</evidence>
<keyword evidence="3" id="KW-0444">Lipid biosynthesis</keyword>
<comment type="similarity">
    <text evidence="2">Belongs to the ERG28 family.</text>
</comment>
<keyword evidence="4 13" id="KW-0812">Transmembrane</keyword>
<dbReference type="InterPro" id="IPR005352">
    <property type="entry name" value="Erg28"/>
</dbReference>
<evidence type="ECO:0000256" key="2">
    <source>
        <dbReference type="ARBA" id="ARBA00005377"/>
    </source>
</evidence>
<name>A0AAD5YFF4_9APHY</name>
<comment type="caution">
    <text evidence="14">The sequence shown here is derived from an EMBL/GenBank/DDBJ whole genome shotgun (WGS) entry which is preliminary data.</text>
</comment>
<dbReference type="PANTHER" id="PTHR15451">
    <property type="entry name" value="ERGOSTEROL BIOSYNTHETIC PROTEIN 28-RELATED"/>
    <property type="match status" value="1"/>
</dbReference>
<evidence type="ECO:0000256" key="6">
    <source>
        <dbReference type="ARBA" id="ARBA00022955"/>
    </source>
</evidence>
<evidence type="ECO:0000256" key="1">
    <source>
        <dbReference type="ARBA" id="ARBA00004477"/>
    </source>
</evidence>
<dbReference type="GO" id="GO:0016126">
    <property type="term" value="P:sterol biosynthetic process"/>
    <property type="evidence" value="ECO:0007669"/>
    <property type="project" value="UniProtKB-KW"/>
</dbReference>
<gene>
    <name evidence="14" type="ORF">NLI96_g3742</name>
</gene>
<keyword evidence="11" id="KW-1207">Sterol metabolism</keyword>
<keyword evidence="15" id="KW-1185">Reference proteome</keyword>
<feature type="transmembrane region" description="Helical" evidence="13">
    <location>
        <begin position="21"/>
        <end position="40"/>
    </location>
</feature>
<evidence type="ECO:0000313" key="14">
    <source>
        <dbReference type="EMBL" id="KAJ3487163.1"/>
    </source>
</evidence>
<reference evidence="14" key="1">
    <citation type="submission" date="2022-07" db="EMBL/GenBank/DDBJ databases">
        <title>Genome Sequence of Physisporinus lineatus.</title>
        <authorList>
            <person name="Buettner E."/>
        </authorList>
    </citation>
    <scope>NUCLEOTIDE SEQUENCE</scope>
    <source>
        <strain evidence="14">VT162</strain>
    </source>
</reference>
<dbReference type="GO" id="GO:0030674">
    <property type="term" value="F:protein-macromolecule adaptor activity"/>
    <property type="evidence" value="ECO:0007669"/>
    <property type="project" value="TreeGrafter"/>
</dbReference>
<proteinExistence type="inferred from homology"/>
<keyword evidence="8" id="KW-0756">Sterol biosynthesis</keyword>
<evidence type="ECO:0000256" key="4">
    <source>
        <dbReference type="ARBA" id="ARBA00022692"/>
    </source>
</evidence>
<feature type="transmembrane region" description="Helical" evidence="13">
    <location>
        <begin position="83"/>
        <end position="104"/>
    </location>
</feature>
<dbReference type="GO" id="GO:0005789">
    <property type="term" value="C:endoplasmic reticulum membrane"/>
    <property type="evidence" value="ECO:0007669"/>
    <property type="project" value="UniProtKB-SubCell"/>
</dbReference>
<organism evidence="14 15">
    <name type="scientific">Meripilus lineatus</name>
    <dbReference type="NCBI Taxonomy" id="2056292"/>
    <lineage>
        <taxon>Eukaryota</taxon>
        <taxon>Fungi</taxon>
        <taxon>Dikarya</taxon>
        <taxon>Basidiomycota</taxon>
        <taxon>Agaricomycotina</taxon>
        <taxon>Agaricomycetes</taxon>
        <taxon>Polyporales</taxon>
        <taxon>Meripilaceae</taxon>
        <taxon>Meripilus</taxon>
    </lineage>
</organism>
<evidence type="ECO:0000256" key="7">
    <source>
        <dbReference type="ARBA" id="ARBA00022989"/>
    </source>
</evidence>
<evidence type="ECO:0000256" key="10">
    <source>
        <dbReference type="ARBA" id="ARBA00023136"/>
    </source>
</evidence>
<dbReference type="Pfam" id="PF03694">
    <property type="entry name" value="Erg28"/>
    <property type="match status" value="1"/>
</dbReference>
<protein>
    <recommendedName>
        <fullName evidence="16">Erg28-like protein</fullName>
    </recommendedName>
</protein>
<evidence type="ECO:0000256" key="9">
    <source>
        <dbReference type="ARBA" id="ARBA00023098"/>
    </source>
</evidence>
<keyword evidence="7 13" id="KW-1133">Transmembrane helix</keyword>
<dbReference type="Proteomes" id="UP001212997">
    <property type="component" value="Unassembled WGS sequence"/>
</dbReference>